<feature type="compositionally biased region" description="Low complexity" evidence="1">
    <location>
        <begin position="105"/>
        <end position="128"/>
    </location>
</feature>
<feature type="chain" id="PRO_5015199568" evidence="2">
    <location>
        <begin position="25"/>
        <end position="273"/>
    </location>
</feature>
<protein>
    <submittedName>
        <fullName evidence="3">Uncharacterized protein</fullName>
    </submittedName>
</protein>
<reference evidence="3 4" key="1">
    <citation type="submission" date="2016-03" db="EMBL/GenBank/DDBJ databases">
        <title>Comparative genomics of Pseudogymnoascus destructans, the fungus causing white-nose syndrome of bats.</title>
        <authorList>
            <person name="Palmer J.M."/>
            <person name="Drees K.P."/>
            <person name="Foster J.T."/>
            <person name="Lindner D.L."/>
        </authorList>
    </citation>
    <scope>NUCLEOTIDE SEQUENCE [LARGE SCALE GENOMIC DNA]</scope>
    <source>
        <strain evidence="3 4">UAMH 10579</strain>
    </source>
</reference>
<organism evidence="3 4">
    <name type="scientific">Pseudogymnoascus verrucosus</name>
    <dbReference type="NCBI Taxonomy" id="342668"/>
    <lineage>
        <taxon>Eukaryota</taxon>
        <taxon>Fungi</taxon>
        <taxon>Dikarya</taxon>
        <taxon>Ascomycota</taxon>
        <taxon>Pezizomycotina</taxon>
        <taxon>Leotiomycetes</taxon>
        <taxon>Thelebolales</taxon>
        <taxon>Thelebolaceae</taxon>
        <taxon>Pseudogymnoascus</taxon>
    </lineage>
</organism>
<feature type="compositionally biased region" description="Low complexity" evidence="1">
    <location>
        <begin position="150"/>
        <end position="159"/>
    </location>
</feature>
<sequence>MPSFRHFLILFTIFTVFAVTFTSAAVGQVRRYHAPTADEIQFTKLLSTISDDPELHDALEKYIANKYHPGKKGGDDTAFQFLNSYKAAAATSLVELVKRQNSNGTTTTTTTSITDPPKTTTSVVVPPTTDEPPPTTTPDTPTPPGPTETPNPTDSSTENPPTPTPTPGTPTTPTPTPPGSTPTKSGPTTPPPTGGQEAKTHTSKTETTTYTTVGPDGTTSTITAYTVIPWSQPTENAEPTVTPSLQGNAASKFNVLGAVGYGSILFVGLMAIL</sequence>
<evidence type="ECO:0000256" key="1">
    <source>
        <dbReference type="SAM" id="MobiDB-lite"/>
    </source>
</evidence>
<reference evidence="4" key="2">
    <citation type="journal article" date="2018" name="Nat. Commun.">
        <title>Extreme sensitivity to ultraviolet light in the fungal pathogen causing white-nose syndrome of bats.</title>
        <authorList>
            <person name="Palmer J.M."/>
            <person name="Drees K.P."/>
            <person name="Foster J.T."/>
            <person name="Lindner D.L."/>
        </authorList>
    </citation>
    <scope>NUCLEOTIDE SEQUENCE [LARGE SCALE GENOMIC DNA]</scope>
    <source>
        <strain evidence="4">UAMH 10579</strain>
    </source>
</reference>
<name>A0A1B8GDT4_9PEZI</name>
<accession>A0A1B8GDT4</accession>
<proteinExistence type="predicted"/>
<gene>
    <name evidence="3" type="ORF">VE01_07115</name>
</gene>
<feature type="compositionally biased region" description="Low complexity" evidence="1">
    <location>
        <begin position="205"/>
        <end position="216"/>
    </location>
</feature>
<dbReference type="PRINTS" id="PR01217">
    <property type="entry name" value="PRICHEXTENSN"/>
</dbReference>
<feature type="compositionally biased region" description="Pro residues" evidence="1">
    <location>
        <begin position="160"/>
        <end position="180"/>
    </location>
</feature>
<evidence type="ECO:0000313" key="4">
    <source>
        <dbReference type="Proteomes" id="UP000091956"/>
    </source>
</evidence>
<dbReference type="RefSeq" id="XP_059319468.1">
    <property type="nucleotide sequence ID" value="XM_059463859.1"/>
</dbReference>
<dbReference type="AlphaFoldDB" id="A0A1B8GDT4"/>
<dbReference type="EMBL" id="KV460247">
    <property type="protein sequence ID" value="OBT93986.2"/>
    <property type="molecule type" value="Genomic_DNA"/>
</dbReference>
<keyword evidence="2" id="KW-0732">Signal</keyword>
<evidence type="ECO:0000313" key="3">
    <source>
        <dbReference type="EMBL" id="OBT93986.2"/>
    </source>
</evidence>
<dbReference type="GeneID" id="28840501"/>
<feature type="region of interest" description="Disordered" evidence="1">
    <location>
        <begin position="101"/>
        <end position="216"/>
    </location>
</feature>
<dbReference type="Proteomes" id="UP000091956">
    <property type="component" value="Unassembled WGS sequence"/>
</dbReference>
<evidence type="ECO:0000256" key="2">
    <source>
        <dbReference type="SAM" id="SignalP"/>
    </source>
</evidence>
<feature type="compositionally biased region" description="Pro residues" evidence="1">
    <location>
        <begin position="129"/>
        <end position="149"/>
    </location>
</feature>
<dbReference type="STRING" id="342668.A0A1B8GDT4"/>
<keyword evidence="4" id="KW-1185">Reference proteome</keyword>
<feature type="signal peptide" evidence="2">
    <location>
        <begin position="1"/>
        <end position="24"/>
    </location>
</feature>